<feature type="non-terminal residue" evidence="1">
    <location>
        <position position="341"/>
    </location>
</feature>
<evidence type="ECO:0000313" key="2">
    <source>
        <dbReference type="Proteomes" id="UP001432027"/>
    </source>
</evidence>
<gene>
    <name evidence="1" type="ORF">PENTCL1PPCAC_19034</name>
</gene>
<protein>
    <submittedName>
        <fullName evidence="1">Uncharacterized protein</fullName>
    </submittedName>
</protein>
<dbReference type="Proteomes" id="UP001432027">
    <property type="component" value="Unassembled WGS sequence"/>
</dbReference>
<sequence>SFDNCDGVNSKCFTNDDTGIRIDIVSDFEWTVSLAWLSSISDSKFKLQIGGSSLMSSSNSQGTSGEESGVKVLMIGVGRDTTVKQSKISLKADSAKKEPIFDILRLYTLEKVTVHLNGAGLGSKLFKLDCTSANLPKPGDTAELPSKTVNEFKCKDTKHNKLIFLDKKNTNLDTVFCSKRGWRDSSHAYIDVPYSVKSVYCYTDDPPVPLPMFNDCNKATKKCFTLDKTPPQKLIVKNDANPAPSSSGVELDIANELEWIVTVAHEKPASCALSIGAKLKFDCGDLGKNSQTVNGVTVTRDADGTGRKDKLLKYEKYRIKANGDPLDPVIDSLEYYINRKQ</sequence>
<name>A0AAV5TRL9_9BILA</name>
<organism evidence="1 2">
    <name type="scientific">Pristionchus entomophagus</name>
    <dbReference type="NCBI Taxonomy" id="358040"/>
    <lineage>
        <taxon>Eukaryota</taxon>
        <taxon>Metazoa</taxon>
        <taxon>Ecdysozoa</taxon>
        <taxon>Nematoda</taxon>
        <taxon>Chromadorea</taxon>
        <taxon>Rhabditida</taxon>
        <taxon>Rhabditina</taxon>
        <taxon>Diplogasteromorpha</taxon>
        <taxon>Diplogasteroidea</taxon>
        <taxon>Neodiplogasteridae</taxon>
        <taxon>Pristionchus</taxon>
    </lineage>
</organism>
<evidence type="ECO:0000313" key="1">
    <source>
        <dbReference type="EMBL" id="GMS96859.1"/>
    </source>
</evidence>
<accession>A0AAV5TRL9</accession>
<proteinExistence type="predicted"/>
<dbReference type="EMBL" id="BTSX01000004">
    <property type="protein sequence ID" value="GMS96859.1"/>
    <property type="molecule type" value="Genomic_DNA"/>
</dbReference>
<dbReference type="AlphaFoldDB" id="A0AAV5TRL9"/>
<reference evidence="1" key="1">
    <citation type="submission" date="2023-10" db="EMBL/GenBank/DDBJ databases">
        <title>Genome assembly of Pristionchus species.</title>
        <authorList>
            <person name="Yoshida K."/>
            <person name="Sommer R.J."/>
        </authorList>
    </citation>
    <scope>NUCLEOTIDE SEQUENCE</scope>
    <source>
        <strain evidence="1">RS0144</strain>
    </source>
</reference>
<feature type="non-terminal residue" evidence="1">
    <location>
        <position position="1"/>
    </location>
</feature>
<keyword evidence="2" id="KW-1185">Reference proteome</keyword>
<comment type="caution">
    <text evidence="1">The sequence shown here is derived from an EMBL/GenBank/DDBJ whole genome shotgun (WGS) entry which is preliminary data.</text>
</comment>